<evidence type="ECO:0000313" key="2">
    <source>
        <dbReference type="Proteomes" id="UP000528964"/>
    </source>
</evidence>
<sequence>MIGNSHLASFKLGWDVIASQFPSVSPSFFGSPAGGLSRLKLKGATLVPRGEKLKRDLEFTSGGLSSIDISAYDAFVIVGAQAGLLRMLQFNQRHRTANWLGVSTYESLLSGVCFQEAARGALRGRRAISIIRMLRSVTDRPVLLSVEPFFSLTVKPKSQFWREDAVSALDRMRPIYEAEMDALRSELGFTLIDQPAETVVEECFTAPEFGSGSIKLLEGLATAHSDGEHRHMNSKYGALVARDAVQQLFSITAPGLARLAAVVEAPSLMTRLRERAIVGHFIGR</sequence>
<comment type="caution">
    <text evidence="1">The sequence shown here is derived from an EMBL/GenBank/DDBJ whole genome shotgun (WGS) entry which is preliminary data.</text>
</comment>
<dbReference type="RefSeq" id="WP_183394368.1">
    <property type="nucleotide sequence ID" value="NZ_JACIDR010000001.1"/>
</dbReference>
<gene>
    <name evidence="1" type="ORF">GGR24_001221</name>
</gene>
<dbReference type="AlphaFoldDB" id="A0A7W6GEZ2"/>
<reference evidence="1 2" key="1">
    <citation type="submission" date="2020-08" db="EMBL/GenBank/DDBJ databases">
        <title>Genomic Encyclopedia of Type Strains, Phase IV (KMG-IV): sequencing the most valuable type-strain genomes for metagenomic binning, comparative biology and taxonomic classification.</title>
        <authorList>
            <person name="Goeker M."/>
        </authorList>
    </citation>
    <scope>NUCLEOTIDE SEQUENCE [LARGE SCALE GENOMIC DNA]</scope>
    <source>
        <strain evidence="1 2">DSM 25481</strain>
    </source>
</reference>
<proteinExistence type="predicted"/>
<accession>A0A7W6GEZ2</accession>
<name>A0A7W6GEZ2_9HYPH</name>
<dbReference type="Proteomes" id="UP000528964">
    <property type="component" value="Unassembled WGS sequence"/>
</dbReference>
<organism evidence="1 2">
    <name type="scientific">Hansschlegelia beijingensis</name>
    <dbReference type="NCBI Taxonomy" id="1133344"/>
    <lineage>
        <taxon>Bacteria</taxon>
        <taxon>Pseudomonadati</taxon>
        <taxon>Pseudomonadota</taxon>
        <taxon>Alphaproteobacteria</taxon>
        <taxon>Hyphomicrobiales</taxon>
        <taxon>Methylopilaceae</taxon>
        <taxon>Hansschlegelia</taxon>
    </lineage>
</organism>
<dbReference type="EMBL" id="JACIDR010000001">
    <property type="protein sequence ID" value="MBB3972588.1"/>
    <property type="molecule type" value="Genomic_DNA"/>
</dbReference>
<keyword evidence="2" id="KW-1185">Reference proteome</keyword>
<evidence type="ECO:0000313" key="1">
    <source>
        <dbReference type="EMBL" id="MBB3972588.1"/>
    </source>
</evidence>
<protein>
    <submittedName>
        <fullName evidence="1">Uncharacterized protein</fullName>
    </submittedName>
</protein>